<evidence type="ECO:0000259" key="6">
    <source>
        <dbReference type="PROSITE" id="PS50977"/>
    </source>
</evidence>
<dbReference type="SUPFAM" id="SSF48498">
    <property type="entry name" value="Tetracyclin repressor-like, C-terminal domain"/>
    <property type="match status" value="1"/>
</dbReference>
<dbReference type="Pfam" id="PF13977">
    <property type="entry name" value="TetR_C_6"/>
    <property type="match status" value="1"/>
</dbReference>
<dbReference type="PANTHER" id="PTHR30055">
    <property type="entry name" value="HTH-TYPE TRANSCRIPTIONAL REGULATOR RUTR"/>
    <property type="match status" value="1"/>
</dbReference>
<evidence type="ECO:0000313" key="8">
    <source>
        <dbReference type="Proteomes" id="UP000590749"/>
    </source>
</evidence>
<keyword evidence="1" id="KW-0678">Repressor</keyword>
<feature type="domain" description="HTH tetR-type" evidence="6">
    <location>
        <begin position="8"/>
        <end position="68"/>
    </location>
</feature>
<dbReference type="AlphaFoldDB" id="A0A7W5ANF5"/>
<reference evidence="7 8" key="1">
    <citation type="submission" date="2020-08" db="EMBL/GenBank/DDBJ databases">
        <title>Genomic Encyclopedia of Type Strains, Phase III (KMG-III): the genomes of soil and plant-associated and newly described type strains.</title>
        <authorList>
            <person name="Whitman W."/>
        </authorList>
    </citation>
    <scope>NUCLEOTIDE SEQUENCE [LARGE SCALE GENOMIC DNA]</scope>
    <source>
        <strain evidence="7 8">CECT 3287</strain>
    </source>
</reference>
<dbReference type="PROSITE" id="PS50977">
    <property type="entry name" value="HTH_TETR_2"/>
    <property type="match status" value="1"/>
</dbReference>
<dbReference type="SUPFAM" id="SSF46689">
    <property type="entry name" value="Homeodomain-like"/>
    <property type="match status" value="1"/>
</dbReference>
<protein>
    <submittedName>
        <fullName evidence="7">AcrR family transcriptional regulator</fullName>
    </submittedName>
</protein>
<dbReference type="InterPro" id="IPR001647">
    <property type="entry name" value="HTH_TetR"/>
</dbReference>
<dbReference type="InterPro" id="IPR009057">
    <property type="entry name" value="Homeodomain-like_sf"/>
</dbReference>
<dbReference type="InterPro" id="IPR036271">
    <property type="entry name" value="Tet_transcr_reg_TetR-rel_C_sf"/>
</dbReference>
<dbReference type="GO" id="GO:0003700">
    <property type="term" value="F:DNA-binding transcription factor activity"/>
    <property type="evidence" value="ECO:0007669"/>
    <property type="project" value="TreeGrafter"/>
</dbReference>
<accession>A0A7W5ANF5</accession>
<evidence type="ECO:0000256" key="4">
    <source>
        <dbReference type="ARBA" id="ARBA00023163"/>
    </source>
</evidence>
<organism evidence="7 8">
    <name type="scientific">Actinoplanes campanulatus</name>
    <dbReference type="NCBI Taxonomy" id="113559"/>
    <lineage>
        <taxon>Bacteria</taxon>
        <taxon>Bacillati</taxon>
        <taxon>Actinomycetota</taxon>
        <taxon>Actinomycetes</taxon>
        <taxon>Micromonosporales</taxon>
        <taxon>Micromonosporaceae</taxon>
        <taxon>Actinoplanes</taxon>
    </lineage>
</organism>
<dbReference type="Proteomes" id="UP000590749">
    <property type="component" value="Unassembled WGS sequence"/>
</dbReference>
<dbReference type="EMBL" id="JACHXF010000018">
    <property type="protein sequence ID" value="MBB3099262.1"/>
    <property type="molecule type" value="Genomic_DNA"/>
</dbReference>
<evidence type="ECO:0000256" key="1">
    <source>
        <dbReference type="ARBA" id="ARBA00022491"/>
    </source>
</evidence>
<dbReference type="Gene3D" id="1.10.357.10">
    <property type="entry name" value="Tetracycline Repressor, domain 2"/>
    <property type="match status" value="1"/>
</dbReference>
<comment type="caution">
    <text evidence="7">The sequence shown here is derived from an EMBL/GenBank/DDBJ whole genome shotgun (WGS) entry which is preliminary data.</text>
</comment>
<dbReference type="RefSeq" id="WP_183225332.1">
    <property type="nucleotide sequence ID" value="NZ_BMPW01000021.1"/>
</dbReference>
<gene>
    <name evidence="7" type="ORF">FHR83_006968</name>
</gene>
<keyword evidence="4" id="KW-0804">Transcription</keyword>
<evidence type="ECO:0000256" key="3">
    <source>
        <dbReference type="ARBA" id="ARBA00023125"/>
    </source>
</evidence>
<dbReference type="GO" id="GO:0000976">
    <property type="term" value="F:transcription cis-regulatory region binding"/>
    <property type="evidence" value="ECO:0007669"/>
    <property type="project" value="TreeGrafter"/>
</dbReference>
<dbReference type="InterPro" id="IPR039538">
    <property type="entry name" value="BetI_C"/>
</dbReference>
<name>A0A7W5ANF5_9ACTN</name>
<evidence type="ECO:0000313" key="7">
    <source>
        <dbReference type="EMBL" id="MBB3099262.1"/>
    </source>
</evidence>
<sequence>MPKLVDHDLRRAELLAAAWRVVRARGVEGTTTRAIADEAGCSLSVLAHFLGGKDDILVAAQRAVYDRIVERAFRIGGDLFGLDALRAALEAVLPIDEERAADAHVNVAFAGAALSHPRLAESRRASHREIRGHLRTCLREARELGELRAGVDDEAVIDDFIILVEGSTLLSLVDGWAEEGRAERLSRLATTFTDQLRG</sequence>
<keyword evidence="8" id="KW-1185">Reference proteome</keyword>
<dbReference type="InterPro" id="IPR050109">
    <property type="entry name" value="HTH-type_TetR-like_transc_reg"/>
</dbReference>
<evidence type="ECO:0000256" key="5">
    <source>
        <dbReference type="PROSITE-ProRule" id="PRU00335"/>
    </source>
</evidence>
<keyword evidence="3 5" id="KW-0238">DNA-binding</keyword>
<keyword evidence="2" id="KW-0805">Transcription regulation</keyword>
<evidence type="ECO:0000256" key="2">
    <source>
        <dbReference type="ARBA" id="ARBA00023015"/>
    </source>
</evidence>
<proteinExistence type="predicted"/>
<feature type="DNA-binding region" description="H-T-H motif" evidence="5">
    <location>
        <begin position="31"/>
        <end position="50"/>
    </location>
</feature>
<dbReference type="PANTHER" id="PTHR30055:SF234">
    <property type="entry name" value="HTH-TYPE TRANSCRIPTIONAL REGULATOR BETI"/>
    <property type="match status" value="1"/>
</dbReference>
<dbReference type="Pfam" id="PF00440">
    <property type="entry name" value="TetR_N"/>
    <property type="match status" value="1"/>
</dbReference>